<evidence type="ECO:0000256" key="6">
    <source>
        <dbReference type="ARBA" id="ARBA00022989"/>
    </source>
</evidence>
<dbReference type="PANTHER" id="PTHR30081:SF1">
    <property type="entry name" value="PROTEIN TRANSLOCASE SUBUNIT SECD"/>
    <property type="match status" value="1"/>
</dbReference>
<evidence type="ECO:0000313" key="14">
    <source>
        <dbReference type="Proteomes" id="UP000230956"/>
    </source>
</evidence>
<comment type="caution">
    <text evidence="9">Lacks conserved residue(s) required for the propagation of feature annotation.</text>
</comment>
<comment type="caution">
    <text evidence="13">The sequence shown here is derived from an EMBL/GenBank/DDBJ whole genome shotgun (WGS) entry which is preliminary data.</text>
</comment>
<comment type="similarity">
    <text evidence="9">Belongs to the SecD/SecF family. SecD subfamily.</text>
</comment>
<dbReference type="GO" id="GO:0005886">
    <property type="term" value="C:plasma membrane"/>
    <property type="evidence" value="ECO:0007669"/>
    <property type="project" value="UniProtKB-SubCell"/>
</dbReference>
<evidence type="ECO:0000256" key="3">
    <source>
        <dbReference type="ARBA" id="ARBA00022475"/>
    </source>
</evidence>
<feature type="transmembrane region" description="Helical" evidence="9">
    <location>
        <begin position="7"/>
        <end position="26"/>
    </location>
</feature>
<evidence type="ECO:0000259" key="11">
    <source>
        <dbReference type="Pfam" id="PF21760"/>
    </source>
</evidence>
<keyword evidence="8 9" id="KW-0472">Membrane</keyword>
<dbReference type="RefSeq" id="WP_286678938.1">
    <property type="nucleotide sequence ID" value="NZ_MNXI01000117.1"/>
</dbReference>
<feature type="transmembrane region" description="Helical" evidence="9">
    <location>
        <begin position="366"/>
        <end position="384"/>
    </location>
</feature>
<keyword evidence="3 9" id="KW-1003">Cell membrane</keyword>
<evidence type="ECO:0000256" key="9">
    <source>
        <dbReference type="HAMAP-Rule" id="MF_01463"/>
    </source>
</evidence>
<evidence type="ECO:0000256" key="4">
    <source>
        <dbReference type="ARBA" id="ARBA00022692"/>
    </source>
</evidence>
<evidence type="ECO:0000259" key="12">
    <source>
        <dbReference type="Pfam" id="PF22599"/>
    </source>
</evidence>
<evidence type="ECO:0000256" key="2">
    <source>
        <dbReference type="ARBA" id="ARBA00022448"/>
    </source>
</evidence>
<dbReference type="Proteomes" id="UP000230956">
    <property type="component" value="Unassembled WGS sequence"/>
</dbReference>
<dbReference type="AlphaFoldDB" id="A0A2M7T971"/>
<reference evidence="14" key="1">
    <citation type="submission" date="2017-09" db="EMBL/GenBank/DDBJ databases">
        <title>Depth-based differentiation of microbial function through sediment-hosted aquifers and enrichment of novel symbionts in the deep terrestrial subsurface.</title>
        <authorList>
            <person name="Probst A.J."/>
            <person name="Ladd B."/>
            <person name="Jarett J.K."/>
            <person name="Geller-Mcgrath D.E."/>
            <person name="Sieber C.M.K."/>
            <person name="Emerson J.B."/>
            <person name="Anantharaman K."/>
            <person name="Thomas B.C."/>
            <person name="Malmstrom R."/>
            <person name="Stieglmeier M."/>
            <person name="Klingl A."/>
            <person name="Woyke T."/>
            <person name="Ryan C.M."/>
            <person name="Banfield J.F."/>
        </authorList>
    </citation>
    <scope>NUCLEOTIDE SEQUENCE [LARGE SCALE GENOMIC DNA]</scope>
</reference>
<dbReference type="NCBIfam" id="TIGR01129">
    <property type="entry name" value="secD"/>
    <property type="match status" value="1"/>
</dbReference>
<dbReference type="Pfam" id="PF22599">
    <property type="entry name" value="SecDF_P1_head"/>
    <property type="match status" value="1"/>
</dbReference>
<evidence type="ECO:0000256" key="1">
    <source>
        <dbReference type="ARBA" id="ARBA00004651"/>
    </source>
</evidence>
<evidence type="ECO:0000256" key="5">
    <source>
        <dbReference type="ARBA" id="ARBA00022927"/>
    </source>
</evidence>
<comment type="function">
    <text evidence="9">Part of the Sec protein translocase complex. Interacts with the SecYEG preprotein conducting channel. SecDF uses the proton motive force (PMF) to complete protein translocation after the ATP-dependent function of SecA.</text>
</comment>
<dbReference type="SUPFAM" id="SSF82866">
    <property type="entry name" value="Multidrug efflux transporter AcrB transmembrane domain"/>
    <property type="match status" value="1"/>
</dbReference>
<dbReference type="InterPro" id="IPR055344">
    <property type="entry name" value="SecD_SecF_C_bact"/>
</dbReference>
<accession>A0A2M7T971</accession>
<dbReference type="Gene3D" id="3.30.1360.200">
    <property type="match status" value="1"/>
</dbReference>
<evidence type="ECO:0000313" key="13">
    <source>
        <dbReference type="EMBL" id="PIZ40632.1"/>
    </source>
</evidence>
<dbReference type="InterPro" id="IPR054384">
    <property type="entry name" value="SecDF_P1_head"/>
</dbReference>
<dbReference type="InterPro" id="IPR048634">
    <property type="entry name" value="SecD_SecF_C"/>
</dbReference>
<keyword evidence="4 9" id="KW-0812">Transmembrane</keyword>
<evidence type="ECO:0000259" key="10">
    <source>
        <dbReference type="Pfam" id="PF02355"/>
    </source>
</evidence>
<comment type="subunit">
    <text evidence="9">Forms a complex with SecF. Part of the essential Sec protein translocation apparatus which comprises SecA, SecYEG and auxiliary proteins SecDF. Other proteins may also be involved.</text>
</comment>
<dbReference type="InterPro" id="IPR005791">
    <property type="entry name" value="SecD"/>
</dbReference>
<dbReference type="HAMAP" id="MF_01463_B">
    <property type="entry name" value="SecD_B"/>
    <property type="match status" value="1"/>
</dbReference>
<sequence length="438" mass="47176">MADKTKHLLTLGIVFVLVVASVFMIYPVNKSTKLGLDLKGGLSIIYTAEDSPGAKVTDEKVKQAEYVLRERVDALGVAEPDIQREGARNIMVQLPGIKDPEKAQEILGKPAVLQFAIVKDEYANYQDSQLNTFQKQGKHVLGPVLLTGDKITSAKATYGGTLGQTPEVSLTFNREGANRFAQITAQNVNKHLAIVLDNNIVTAPNIEEAIPDGKAVINNIKSIDEAKEIALVLNTGSIPVTLKISQADRIGPKLGADALQAGVIAGLIGFTFVALYMLVYYQGLGLVTWVGLSVYATLVWGVVATIGRAYGWTLTLPGIAGLIISIGIAADSKIIIFERLKEEMRNKKTFRTAVDSGFWHGFRTSLDADLVTLFAAIVLFLVGIGEVRGFALTLIIGLSLDIFTMLFFTRPVLGLLAQVWPVKSPALLVRTGGVTKSA</sequence>
<dbReference type="GO" id="GO:0006605">
    <property type="term" value="P:protein targeting"/>
    <property type="evidence" value="ECO:0007669"/>
    <property type="project" value="UniProtKB-UniRule"/>
</dbReference>
<organism evidence="13 14">
    <name type="scientific">Candidatus Aquicultor secundus</name>
    <dbReference type="NCBI Taxonomy" id="1973895"/>
    <lineage>
        <taxon>Bacteria</taxon>
        <taxon>Bacillati</taxon>
        <taxon>Actinomycetota</taxon>
        <taxon>Candidatus Aquicultoria</taxon>
        <taxon>Candidatus Aquicultorales</taxon>
        <taxon>Candidatus Aquicultoraceae</taxon>
        <taxon>Candidatus Aquicultor</taxon>
    </lineage>
</organism>
<dbReference type="NCBIfam" id="TIGR00916">
    <property type="entry name" value="2A0604s01"/>
    <property type="match status" value="1"/>
</dbReference>
<name>A0A2M7T971_9ACTN</name>
<keyword evidence="7 9" id="KW-0811">Translocation</keyword>
<dbReference type="Pfam" id="PF02355">
    <property type="entry name" value="SecD_SecF_C"/>
    <property type="match status" value="1"/>
</dbReference>
<dbReference type="Gene3D" id="1.20.1640.10">
    <property type="entry name" value="Multidrug efflux transporter AcrB transmembrane domain"/>
    <property type="match status" value="1"/>
</dbReference>
<feature type="transmembrane region" description="Helical" evidence="9">
    <location>
        <begin position="258"/>
        <end position="279"/>
    </location>
</feature>
<feature type="domain" description="Protein translocase subunit SecDF P1" evidence="11">
    <location>
        <begin position="61"/>
        <end position="119"/>
    </location>
</feature>
<feature type="transmembrane region" description="Helical" evidence="9">
    <location>
        <begin position="286"/>
        <end position="310"/>
    </location>
</feature>
<dbReference type="InterPro" id="IPR022813">
    <property type="entry name" value="SecD/SecF_arch_bac"/>
</dbReference>
<dbReference type="GO" id="GO:0065002">
    <property type="term" value="P:intracellular protein transmembrane transport"/>
    <property type="evidence" value="ECO:0007669"/>
    <property type="project" value="UniProtKB-UniRule"/>
</dbReference>
<dbReference type="InterPro" id="IPR048631">
    <property type="entry name" value="SecD_1st"/>
</dbReference>
<evidence type="ECO:0000256" key="8">
    <source>
        <dbReference type="ARBA" id="ARBA00023136"/>
    </source>
</evidence>
<keyword evidence="2 9" id="KW-0813">Transport</keyword>
<keyword evidence="6 9" id="KW-1133">Transmembrane helix</keyword>
<dbReference type="EMBL" id="PFNG01000085">
    <property type="protein sequence ID" value="PIZ40632.1"/>
    <property type="molecule type" value="Genomic_DNA"/>
</dbReference>
<protein>
    <recommendedName>
        <fullName evidence="9">Protein translocase subunit SecD</fullName>
    </recommendedName>
</protein>
<dbReference type="GO" id="GO:0015450">
    <property type="term" value="F:protein-transporting ATPase activity"/>
    <property type="evidence" value="ECO:0007669"/>
    <property type="project" value="InterPro"/>
</dbReference>
<feature type="transmembrane region" description="Helical" evidence="9">
    <location>
        <begin position="316"/>
        <end position="337"/>
    </location>
</feature>
<evidence type="ECO:0000256" key="7">
    <source>
        <dbReference type="ARBA" id="ARBA00023010"/>
    </source>
</evidence>
<proteinExistence type="inferred from homology"/>
<feature type="domain" description="Protein export membrane protein SecD/SecF C-terminal" evidence="10">
    <location>
        <begin position="242"/>
        <end position="416"/>
    </location>
</feature>
<dbReference type="PANTHER" id="PTHR30081">
    <property type="entry name" value="PROTEIN-EXPORT MEMBRANE PROTEIN SEC"/>
    <property type="match status" value="1"/>
</dbReference>
<dbReference type="Gene3D" id="3.30.70.3400">
    <property type="match status" value="1"/>
</dbReference>
<comment type="subcellular location">
    <subcellularLocation>
        <location evidence="1 9">Cell membrane</location>
        <topology evidence="1 9">Multi-pass membrane protein</topology>
    </subcellularLocation>
</comment>
<dbReference type="GO" id="GO:0043952">
    <property type="term" value="P:protein transport by the Sec complex"/>
    <property type="evidence" value="ECO:0007669"/>
    <property type="project" value="UniProtKB-UniRule"/>
</dbReference>
<dbReference type="Pfam" id="PF21760">
    <property type="entry name" value="SecD_1st"/>
    <property type="match status" value="1"/>
</dbReference>
<keyword evidence="5 9" id="KW-0653">Protein transport</keyword>
<gene>
    <name evidence="9 13" type="primary">secD</name>
    <name evidence="13" type="ORF">COY37_03635</name>
</gene>
<feature type="domain" description="SecDF P1 head subdomain" evidence="12">
    <location>
        <begin position="137"/>
        <end position="240"/>
    </location>
</feature>